<evidence type="ECO:0000313" key="2">
    <source>
        <dbReference type="EMBL" id="QMS86260.1"/>
    </source>
</evidence>
<dbReference type="RefSeq" id="WP_181927242.1">
    <property type="nucleotide sequence ID" value="NZ_CP054696.1"/>
</dbReference>
<reference evidence="3" key="1">
    <citation type="submission" date="2020-06" db="EMBL/GenBank/DDBJ databases">
        <title>Nostoc edaphicum CCNP1411 genome.</title>
        <authorList>
            <person name="Fidor A."/>
            <person name="Grabski M."/>
            <person name="Gawor J."/>
            <person name="Gromadka R."/>
            <person name="Wegrzyn G."/>
            <person name="Mazur-Marzec H."/>
        </authorList>
    </citation>
    <scope>NUCLEOTIDE SEQUENCE [LARGE SCALE GENOMIC DNA]</scope>
    <source>
        <strain evidence="3">CCNP1411</strain>
        <plasmid evidence="3">pne_4</plasmid>
    </source>
</reference>
<dbReference type="EMBL" id="CP054696">
    <property type="protein sequence ID" value="QMS86260.1"/>
    <property type="molecule type" value="Genomic_DNA"/>
</dbReference>
<accession>A0A7D7QJF3</accession>
<sequence length="164" mass="18326">MTLGNFGNIYSDELITATELNRQPGRVLDKALERPVTITRNDQSFALLRREEVTFLVKAATQSKAVFEALTVAFSLLLGKEIGFEHPYGWLSAFEKDDLQDFIKELSEAFRLIDSSTTAWEMIDALIHEWHESAIAYSNPELAAAFSAETDEVPLTKPSARSAV</sequence>
<dbReference type="AlphaFoldDB" id="A0A7D7QJF3"/>
<geneLocation type="plasmid" evidence="3">
    <name>pne_4</name>
</geneLocation>
<comment type="similarity">
    <text evidence="1">Belongs to the phD/YefM antitoxin family.</text>
</comment>
<gene>
    <name evidence="2" type="ORF">HUN01_01175</name>
</gene>
<dbReference type="KEGG" id="ned:HUN01_01175"/>
<proteinExistence type="inferred from homology"/>
<dbReference type="SUPFAM" id="SSF143120">
    <property type="entry name" value="YefM-like"/>
    <property type="match status" value="1"/>
</dbReference>
<keyword evidence="2" id="KW-0614">Plasmid</keyword>
<name>A0A7D7QJF3_9NOSO</name>
<organism evidence="2 3">
    <name type="scientific">Nostoc edaphicum CCNP1411</name>
    <dbReference type="NCBI Taxonomy" id="1472755"/>
    <lineage>
        <taxon>Bacteria</taxon>
        <taxon>Bacillati</taxon>
        <taxon>Cyanobacteriota</taxon>
        <taxon>Cyanophyceae</taxon>
        <taxon>Nostocales</taxon>
        <taxon>Nostocaceae</taxon>
        <taxon>Nostoc</taxon>
    </lineage>
</organism>
<protein>
    <submittedName>
        <fullName evidence="2">Uncharacterized protein</fullName>
    </submittedName>
</protein>
<evidence type="ECO:0000313" key="3">
    <source>
        <dbReference type="Proteomes" id="UP000514713"/>
    </source>
</evidence>
<dbReference type="Proteomes" id="UP000514713">
    <property type="component" value="Plasmid pNe_4"/>
</dbReference>
<evidence type="ECO:0000256" key="1">
    <source>
        <dbReference type="ARBA" id="ARBA00009981"/>
    </source>
</evidence>
<dbReference type="InterPro" id="IPR036165">
    <property type="entry name" value="YefM-like_sf"/>
</dbReference>
<keyword evidence="3" id="KW-1185">Reference proteome</keyword>